<dbReference type="EMBL" id="ACEO02000002">
    <property type="protein sequence ID" value="EFC52790.1"/>
    <property type="molecule type" value="Genomic_DNA"/>
</dbReference>
<gene>
    <name evidence="1" type="ORF">NEISUBOT_03626</name>
</gene>
<protein>
    <submittedName>
        <fullName evidence="1">Uncharacterized protein</fullName>
    </submittedName>
</protein>
<accession>A0A9W5N017</accession>
<organism evidence="1 2">
    <name type="scientific">Neisseria subflava NJ9703</name>
    <dbReference type="NCBI Taxonomy" id="546268"/>
    <lineage>
        <taxon>Bacteria</taxon>
        <taxon>Pseudomonadati</taxon>
        <taxon>Pseudomonadota</taxon>
        <taxon>Betaproteobacteria</taxon>
        <taxon>Neisseriales</taxon>
        <taxon>Neisseriaceae</taxon>
        <taxon>Neisseria</taxon>
    </lineage>
</organism>
<dbReference type="Proteomes" id="UP000004621">
    <property type="component" value="Unassembled WGS sequence"/>
</dbReference>
<comment type="caution">
    <text evidence="1">The sequence shown here is derived from an EMBL/GenBank/DDBJ whole genome shotgun (WGS) entry which is preliminary data.</text>
</comment>
<dbReference type="AlphaFoldDB" id="A0A9W5N017"/>
<sequence length="48" mass="5561">MRLDRCSAAWAVGFEERSLRHGFAFSEWVGVFQTALTFLKSDRLNQII</sequence>
<evidence type="ECO:0000313" key="1">
    <source>
        <dbReference type="EMBL" id="EFC52790.1"/>
    </source>
</evidence>
<reference evidence="1 2" key="1">
    <citation type="submission" date="2010-01" db="EMBL/GenBank/DDBJ databases">
        <authorList>
            <person name="Weinstock G."/>
            <person name="Sodergren E."/>
            <person name="Clifton S."/>
            <person name="Fulton L."/>
            <person name="Fulton B."/>
            <person name="Courtney L."/>
            <person name="Fronick C."/>
            <person name="Harrison M."/>
            <person name="Strong C."/>
            <person name="Farmer C."/>
            <person name="Delahaunty K."/>
            <person name="Markovic C."/>
            <person name="Hall O."/>
            <person name="Minx P."/>
            <person name="Tomlinson C."/>
            <person name="Mitreva M."/>
            <person name="Nelson J."/>
            <person name="Hou S."/>
            <person name="Wollam A."/>
            <person name="Pepin K.H."/>
            <person name="Johnson M."/>
            <person name="Bhonagiri V."/>
            <person name="Nash W.E."/>
            <person name="Warren W."/>
            <person name="Chinwalla A."/>
            <person name="Mardis E.R."/>
            <person name="Wilson R.K."/>
        </authorList>
    </citation>
    <scope>NUCLEOTIDE SEQUENCE [LARGE SCALE GENOMIC DNA]</scope>
    <source>
        <strain evidence="1 2">NJ9703</strain>
    </source>
</reference>
<evidence type="ECO:0000313" key="2">
    <source>
        <dbReference type="Proteomes" id="UP000004621"/>
    </source>
</evidence>
<proteinExistence type="predicted"/>
<name>A0A9W5N017_NEISU</name>